<organism evidence="11 12">
    <name type="scientific">Buddleja alternifolia</name>
    <dbReference type="NCBI Taxonomy" id="168488"/>
    <lineage>
        <taxon>Eukaryota</taxon>
        <taxon>Viridiplantae</taxon>
        <taxon>Streptophyta</taxon>
        <taxon>Embryophyta</taxon>
        <taxon>Tracheophyta</taxon>
        <taxon>Spermatophyta</taxon>
        <taxon>Magnoliopsida</taxon>
        <taxon>eudicotyledons</taxon>
        <taxon>Gunneridae</taxon>
        <taxon>Pentapetalae</taxon>
        <taxon>asterids</taxon>
        <taxon>lamiids</taxon>
        <taxon>Lamiales</taxon>
        <taxon>Scrophulariaceae</taxon>
        <taxon>Buddlejeae</taxon>
        <taxon>Buddleja</taxon>
    </lineage>
</organism>
<evidence type="ECO:0000256" key="9">
    <source>
        <dbReference type="SAM" id="MobiDB-lite"/>
    </source>
</evidence>
<dbReference type="GO" id="GO:0005634">
    <property type="term" value="C:nucleus"/>
    <property type="evidence" value="ECO:0007669"/>
    <property type="project" value="UniProtKB-SubCell"/>
</dbReference>
<evidence type="ECO:0000256" key="6">
    <source>
        <dbReference type="ARBA" id="ARBA00023163"/>
    </source>
</evidence>
<evidence type="ECO:0000256" key="2">
    <source>
        <dbReference type="ARBA" id="ARBA00006454"/>
    </source>
</evidence>
<dbReference type="Pfam" id="PF07526">
    <property type="entry name" value="POX"/>
    <property type="match status" value="1"/>
</dbReference>
<evidence type="ECO:0000256" key="3">
    <source>
        <dbReference type="ARBA" id="ARBA00023015"/>
    </source>
</evidence>
<dbReference type="GO" id="GO:0006355">
    <property type="term" value="P:regulation of DNA-templated transcription"/>
    <property type="evidence" value="ECO:0007669"/>
    <property type="project" value="InterPro"/>
</dbReference>
<dbReference type="Gene3D" id="1.10.10.60">
    <property type="entry name" value="Homeodomain-like"/>
    <property type="match status" value="1"/>
</dbReference>
<dbReference type="InterPro" id="IPR009057">
    <property type="entry name" value="Homeodomain-like_sf"/>
</dbReference>
<evidence type="ECO:0000256" key="1">
    <source>
        <dbReference type="ARBA" id="ARBA00004123"/>
    </source>
</evidence>
<dbReference type="SMART" id="SM00389">
    <property type="entry name" value="HOX"/>
    <property type="match status" value="1"/>
</dbReference>
<evidence type="ECO:0000256" key="8">
    <source>
        <dbReference type="PROSITE-ProRule" id="PRU00108"/>
    </source>
</evidence>
<dbReference type="AlphaFoldDB" id="A0AAV6W9W9"/>
<feature type="region of interest" description="Disordered" evidence="9">
    <location>
        <begin position="433"/>
        <end position="476"/>
    </location>
</feature>
<dbReference type="InterPro" id="IPR001356">
    <property type="entry name" value="HD"/>
</dbReference>
<reference evidence="11" key="1">
    <citation type="submission" date="2019-10" db="EMBL/GenBank/DDBJ databases">
        <authorList>
            <person name="Zhang R."/>
            <person name="Pan Y."/>
            <person name="Wang J."/>
            <person name="Ma R."/>
            <person name="Yu S."/>
        </authorList>
    </citation>
    <scope>NUCLEOTIDE SEQUENCE</scope>
    <source>
        <strain evidence="11">LA-IB0</strain>
        <tissue evidence="11">Leaf</tissue>
    </source>
</reference>
<dbReference type="CDD" id="cd00086">
    <property type="entry name" value="homeodomain"/>
    <property type="match status" value="1"/>
</dbReference>
<sequence length="577" mass="64255">MLYLRDPLPPGSYSETPVLQGNMMMYMNFSSSSGSYSDALGPSDSNTPQQEVLLNFGGSRSVDHHHLNTWKDRNEMVLIGENSNILQGGTNLPGQGLSLSLGTNVQSVMQIQYQNDNSMLGHNPLISGEDRGRNNMCFENVDTYQTKQTRDNDYMLGRGVPNSKYLKAAQQLLDEVVNVKKSVKEQNAKKELIKDSKEIDGDGGVSSGTQKGSANSPSELSVAEKQDLQNKTTKLLSMLEEVDRRYRQYYHQMQIVVSSFDVVAGSGAAKPYTALALQTISRHFRCLRDAISGQIHVARKSLGEEDSSLNDKGVGISRLRYVDQQLKQQRALQQLGMMQNHAWRPQRGLPETSVSILRAWLFEHFLHPYPKDSDKIMLARQTGLTRSQVSNWFINARVRLWKPMVEEMYKEETGDADMDSNSSSETISRALKNATKASEDKGEDLQQSASSTGRPVPDTEMMGPEPHTNSNFQNEPHQTDYGIGKMREGQKQTNDLSFFTDTILQSNFGSERFITATSDYQMPEMERFGNVSGISLTLGLQQCEGGTIAMDDGTHHGFVPIRGTDVYNTAGSFGYGD</sequence>
<keyword evidence="12" id="KW-1185">Reference proteome</keyword>
<evidence type="ECO:0000256" key="7">
    <source>
        <dbReference type="ARBA" id="ARBA00023242"/>
    </source>
</evidence>
<feature type="compositionally biased region" description="Polar residues" evidence="9">
    <location>
        <begin position="467"/>
        <end position="476"/>
    </location>
</feature>
<protein>
    <recommendedName>
        <fullName evidence="10">Homeobox domain-containing protein</fullName>
    </recommendedName>
</protein>
<dbReference type="InterPro" id="IPR006563">
    <property type="entry name" value="POX_dom"/>
</dbReference>
<evidence type="ECO:0000313" key="11">
    <source>
        <dbReference type="EMBL" id="KAG8368201.1"/>
    </source>
</evidence>
<accession>A0AAV6W9W9</accession>
<dbReference type="SMART" id="SM00574">
    <property type="entry name" value="POX"/>
    <property type="match status" value="1"/>
</dbReference>
<proteinExistence type="inferred from homology"/>
<dbReference type="GO" id="GO:0003677">
    <property type="term" value="F:DNA binding"/>
    <property type="evidence" value="ECO:0007669"/>
    <property type="project" value="UniProtKB-UniRule"/>
</dbReference>
<feature type="DNA-binding region" description="Homeobox" evidence="8">
    <location>
        <begin position="342"/>
        <end position="404"/>
    </location>
</feature>
<dbReference type="Proteomes" id="UP000826271">
    <property type="component" value="Unassembled WGS sequence"/>
</dbReference>
<comment type="similarity">
    <text evidence="2">Belongs to the TALE/BELL homeobox family.</text>
</comment>
<gene>
    <name evidence="11" type="ORF">BUALT_Bualt15G0020600</name>
</gene>
<comment type="subcellular location">
    <subcellularLocation>
        <location evidence="1 8">Nucleus</location>
    </subcellularLocation>
</comment>
<feature type="domain" description="Homeobox" evidence="10">
    <location>
        <begin position="340"/>
        <end position="403"/>
    </location>
</feature>
<keyword evidence="4 8" id="KW-0238">DNA-binding</keyword>
<name>A0AAV6W9W9_9LAMI</name>
<comment type="caution">
    <text evidence="11">The sequence shown here is derived from an EMBL/GenBank/DDBJ whole genome shotgun (WGS) entry which is preliminary data.</text>
</comment>
<dbReference type="SUPFAM" id="SSF46689">
    <property type="entry name" value="Homeodomain-like"/>
    <property type="match status" value="1"/>
</dbReference>
<dbReference type="InterPro" id="IPR008422">
    <property type="entry name" value="KN_HD"/>
</dbReference>
<dbReference type="Pfam" id="PF05920">
    <property type="entry name" value="Homeobox_KN"/>
    <property type="match status" value="1"/>
</dbReference>
<dbReference type="PANTHER" id="PTHR11850">
    <property type="entry name" value="HOMEOBOX PROTEIN TRANSCRIPTION FACTORS"/>
    <property type="match status" value="1"/>
</dbReference>
<evidence type="ECO:0000256" key="4">
    <source>
        <dbReference type="ARBA" id="ARBA00023125"/>
    </source>
</evidence>
<keyword evidence="7 8" id="KW-0539">Nucleus</keyword>
<keyword evidence="3" id="KW-0805">Transcription regulation</keyword>
<evidence type="ECO:0000256" key="5">
    <source>
        <dbReference type="ARBA" id="ARBA00023155"/>
    </source>
</evidence>
<evidence type="ECO:0000259" key="10">
    <source>
        <dbReference type="PROSITE" id="PS50071"/>
    </source>
</evidence>
<evidence type="ECO:0000313" key="12">
    <source>
        <dbReference type="Proteomes" id="UP000826271"/>
    </source>
</evidence>
<dbReference type="PROSITE" id="PS50071">
    <property type="entry name" value="HOMEOBOX_2"/>
    <property type="match status" value="1"/>
</dbReference>
<dbReference type="FunFam" id="1.10.10.60:FF:000083">
    <property type="entry name" value="BEL1-like homeodomain protein 4"/>
    <property type="match status" value="1"/>
</dbReference>
<feature type="compositionally biased region" description="Polar residues" evidence="9">
    <location>
        <begin position="207"/>
        <end position="219"/>
    </location>
</feature>
<feature type="region of interest" description="Disordered" evidence="9">
    <location>
        <begin position="194"/>
        <end position="227"/>
    </location>
</feature>
<keyword evidence="6" id="KW-0804">Transcription</keyword>
<keyword evidence="5 8" id="KW-0371">Homeobox</keyword>
<dbReference type="InterPro" id="IPR050224">
    <property type="entry name" value="TALE_homeobox"/>
</dbReference>
<dbReference type="EMBL" id="WHWC01000015">
    <property type="protein sequence ID" value="KAG8368201.1"/>
    <property type="molecule type" value="Genomic_DNA"/>
</dbReference>